<comment type="catalytic activity">
    <reaction evidence="12">
        <text>L-tyrosyl-[protein] + ATP = O-phospho-L-tyrosyl-[protein] + ADP + H(+)</text>
        <dbReference type="Rhea" id="RHEA:10596"/>
        <dbReference type="Rhea" id="RHEA-COMP:10136"/>
        <dbReference type="Rhea" id="RHEA-COMP:20101"/>
        <dbReference type="ChEBI" id="CHEBI:15378"/>
        <dbReference type="ChEBI" id="CHEBI:30616"/>
        <dbReference type="ChEBI" id="CHEBI:46858"/>
        <dbReference type="ChEBI" id="CHEBI:61978"/>
        <dbReference type="ChEBI" id="CHEBI:456216"/>
        <dbReference type="EC" id="2.7.10.1"/>
    </reaction>
</comment>
<dbReference type="SUPFAM" id="SSF63829">
    <property type="entry name" value="Calcium-dependent phosphotriesterase"/>
    <property type="match status" value="1"/>
</dbReference>
<name>A0A914ZMH8_PARUN</name>
<dbReference type="InterPro" id="IPR011009">
    <property type="entry name" value="Kinase-like_dom_sf"/>
</dbReference>
<dbReference type="InterPro" id="IPR017441">
    <property type="entry name" value="Protein_kinase_ATP_BS"/>
</dbReference>
<feature type="transmembrane region" description="Helical" evidence="15">
    <location>
        <begin position="1878"/>
        <end position="1903"/>
    </location>
</feature>
<evidence type="ECO:0000256" key="14">
    <source>
        <dbReference type="SAM" id="MobiDB-lite"/>
    </source>
</evidence>
<dbReference type="SMART" id="SM00060">
    <property type="entry name" value="FN3"/>
    <property type="match status" value="5"/>
</dbReference>
<evidence type="ECO:0000256" key="3">
    <source>
        <dbReference type="ARBA" id="ARBA00011902"/>
    </source>
</evidence>
<evidence type="ECO:0000256" key="8">
    <source>
        <dbReference type="ARBA" id="ARBA00022840"/>
    </source>
</evidence>
<evidence type="ECO:0000259" key="16">
    <source>
        <dbReference type="PROSITE" id="PS50011"/>
    </source>
</evidence>
<dbReference type="GO" id="GO:0061564">
    <property type="term" value="P:axon development"/>
    <property type="evidence" value="ECO:0007669"/>
    <property type="project" value="UniProtKB-ARBA"/>
</dbReference>
<evidence type="ECO:0000256" key="12">
    <source>
        <dbReference type="ARBA" id="ARBA00051243"/>
    </source>
</evidence>
<dbReference type="CDD" id="cd00063">
    <property type="entry name" value="FN3"/>
    <property type="match status" value="2"/>
</dbReference>
<dbReference type="SUPFAM" id="SSF56112">
    <property type="entry name" value="Protein kinase-like (PK-like)"/>
    <property type="match status" value="1"/>
</dbReference>
<feature type="binding site" evidence="13">
    <location>
        <position position="1986"/>
    </location>
    <ligand>
        <name>ATP</name>
        <dbReference type="ChEBI" id="CHEBI:30616"/>
    </ligand>
</feature>
<keyword evidence="4" id="KW-0597">Phosphoprotein</keyword>
<dbReference type="GO" id="GO:0043235">
    <property type="term" value="C:receptor complex"/>
    <property type="evidence" value="ECO:0007669"/>
    <property type="project" value="TreeGrafter"/>
</dbReference>
<protein>
    <recommendedName>
        <fullName evidence="3">receptor protein-tyrosine kinase</fullName>
        <ecNumber evidence="3">2.7.10.1</ecNumber>
    </recommendedName>
</protein>
<dbReference type="InterPro" id="IPR001245">
    <property type="entry name" value="Ser-Thr/Tyr_kinase_cat_dom"/>
</dbReference>
<dbReference type="InterPro" id="IPR050122">
    <property type="entry name" value="RTK"/>
</dbReference>
<accession>A0A914ZMH8</accession>
<dbReference type="GO" id="GO:0004714">
    <property type="term" value="F:transmembrane receptor protein tyrosine kinase activity"/>
    <property type="evidence" value="ECO:0007669"/>
    <property type="project" value="UniProtKB-EC"/>
</dbReference>
<keyword evidence="18" id="KW-1185">Reference proteome</keyword>
<dbReference type="PROSITE" id="PS50853">
    <property type="entry name" value="FN3"/>
    <property type="match status" value="3"/>
</dbReference>
<dbReference type="Gene3D" id="1.10.510.10">
    <property type="entry name" value="Transferase(Phosphotransferase) domain 1"/>
    <property type="match status" value="1"/>
</dbReference>
<dbReference type="Gene3D" id="2.60.40.10">
    <property type="entry name" value="Immunoglobulins"/>
    <property type="match status" value="3"/>
</dbReference>
<dbReference type="SMART" id="SM00219">
    <property type="entry name" value="TyrKc"/>
    <property type="match status" value="1"/>
</dbReference>
<keyword evidence="5" id="KW-0808">Transferase</keyword>
<dbReference type="WBParaSite" id="PgB08_g021_t03">
    <property type="protein sequence ID" value="PgB08_g021_t03"/>
    <property type="gene ID" value="PgB08_g021"/>
</dbReference>
<keyword evidence="15" id="KW-1133">Transmembrane helix</keyword>
<keyword evidence="7" id="KW-0418">Kinase</keyword>
<feature type="compositionally biased region" description="Low complexity" evidence="14">
    <location>
        <begin position="2379"/>
        <end position="2399"/>
    </location>
</feature>
<evidence type="ECO:0000256" key="10">
    <source>
        <dbReference type="ARBA" id="ARBA00023137"/>
    </source>
</evidence>
<reference evidence="19" key="1">
    <citation type="submission" date="2022-11" db="UniProtKB">
        <authorList>
            <consortium name="WormBaseParasite"/>
        </authorList>
    </citation>
    <scope>IDENTIFICATION</scope>
</reference>
<dbReference type="FunFam" id="1.10.510.10:FF:001512">
    <property type="entry name" value="Receptor tyrosine-protein kinase erbB-2"/>
    <property type="match status" value="1"/>
</dbReference>
<dbReference type="InterPro" id="IPR020635">
    <property type="entry name" value="Tyr_kinase_cat_dom"/>
</dbReference>
<evidence type="ECO:0000313" key="18">
    <source>
        <dbReference type="Proteomes" id="UP000887569"/>
    </source>
</evidence>
<evidence type="ECO:0000256" key="13">
    <source>
        <dbReference type="PROSITE-ProRule" id="PRU10141"/>
    </source>
</evidence>
<feature type="domain" description="Protein kinase" evidence="16">
    <location>
        <begin position="1951"/>
        <end position="2229"/>
    </location>
</feature>
<feature type="region of interest" description="Disordered" evidence="14">
    <location>
        <begin position="2356"/>
        <end position="2410"/>
    </location>
</feature>
<proteinExistence type="predicted"/>
<feature type="domain" description="Fibronectin type-III" evidence="17">
    <location>
        <begin position="1438"/>
        <end position="1539"/>
    </location>
</feature>
<comment type="subcellular location">
    <subcellularLocation>
        <location evidence="2">Endomembrane system</location>
    </subcellularLocation>
    <subcellularLocation>
        <location evidence="1">Membrane</location>
        <topology evidence="1">Single-pass membrane protein</topology>
    </subcellularLocation>
</comment>
<feature type="transmembrane region" description="Helical" evidence="15">
    <location>
        <begin position="23"/>
        <end position="45"/>
    </location>
</feature>
<dbReference type="Pfam" id="PF07714">
    <property type="entry name" value="PK_Tyr_Ser-Thr"/>
    <property type="match status" value="1"/>
</dbReference>
<dbReference type="Pfam" id="PF25494">
    <property type="entry name" value="Beta-prop_Rol-3"/>
    <property type="match status" value="1"/>
</dbReference>
<dbReference type="InterPro" id="IPR000719">
    <property type="entry name" value="Prot_kinase_dom"/>
</dbReference>
<dbReference type="Gene3D" id="3.30.200.20">
    <property type="entry name" value="Phosphorylase Kinase, domain 1"/>
    <property type="match status" value="1"/>
</dbReference>
<dbReference type="Proteomes" id="UP000887569">
    <property type="component" value="Unplaced"/>
</dbReference>
<dbReference type="InterPro" id="IPR013783">
    <property type="entry name" value="Ig-like_fold"/>
</dbReference>
<dbReference type="GO" id="GO:0007169">
    <property type="term" value="P:cell surface receptor protein tyrosine kinase signaling pathway"/>
    <property type="evidence" value="ECO:0007669"/>
    <property type="project" value="InterPro"/>
</dbReference>
<dbReference type="PANTHER" id="PTHR24416">
    <property type="entry name" value="TYROSINE-PROTEIN KINASE RECEPTOR"/>
    <property type="match status" value="1"/>
</dbReference>
<keyword evidence="9 15" id="KW-0472">Membrane</keyword>
<keyword evidence="15" id="KW-0812">Transmembrane</keyword>
<keyword evidence="8 13" id="KW-0067">ATP-binding</keyword>
<dbReference type="InterPro" id="IPR036116">
    <property type="entry name" value="FN3_sf"/>
</dbReference>
<evidence type="ECO:0000256" key="7">
    <source>
        <dbReference type="ARBA" id="ARBA00022777"/>
    </source>
</evidence>
<evidence type="ECO:0000313" key="19">
    <source>
        <dbReference type="WBParaSite" id="PgB08_g021_t03"/>
    </source>
</evidence>
<evidence type="ECO:0000256" key="11">
    <source>
        <dbReference type="ARBA" id="ARBA00023180"/>
    </source>
</evidence>
<dbReference type="PROSITE" id="PS50011">
    <property type="entry name" value="PROTEIN_KINASE_DOM"/>
    <property type="match status" value="1"/>
</dbReference>
<keyword evidence="6 13" id="KW-0547">Nucleotide-binding</keyword>
<feature type="compositionally biased region" description="Polar residues" evidence="14">
    <location>
        <begin position="2306"/>
        <end position="2315"/>
    </location>
</feature>
<evidence type="ECO:0000256" key="6">
    <source>
        <dbReference type="ARBA" id="ARBA00022741"/>
    </source>
</evidence>
<feature type="domain" description="Fibronectin type-III" evidence="17">
    <location>
        <begin position="1772"/>
        <end position="1871"/>
    </location>
</feature>
<dbReference type="PROSITE" id="PS00107">
    <property type="entry name" value="PROTEIN_KINASE_ATP"/>
    <property type="match status" value="1"/>
</dbReference>
<evidence type="ECO:0000259" key="17">
    <source>
        <dbReference type="PROSITE" id="PS50853"/>
    </source>
</evidence>
<evidence type="ECO:0000256" key="4">
    <source>
        <dbReference type="ARBA" id="ARBA00022553"/>
    </source>
</evidence>
<dbReference type="GO" id="GO:0005886">
    <property type="term" value="C:plasma membrane"/>
    <property type="evidence" value="ECO:0007669"/>
    <property type="project" value="TreeGrafter"/>
</dbReference>
<evidence type="ECO:0000256" key="2">
    <source>
        <dbReference type="ARBA" id="ARBA00004308"/>
    </source>
</evidence>
<keyword evidence="11" id="KW-0325">Glycoprotein</keyword>
<evidence type="ECO:0000256" key="5">
    <source>
        <dbReference type="ARBA" id="ARBA00022679"/>
    </source>
</evidence>
<sequence length="2410" mass="267173">VFVSVCEYFILCRTNGIFMNSSVTFSSTSLSFLFIIFISANATIFSKSLQTCQEQCIDRNLVLPLSRGSLDWDEPLLVANLSERTNACHIGCQDLESVNSTCDERCNRLVAIDSCMQGCRAVSDIFLHQIQDLLYHVSISIDGEDAQGISTTWKFDEVYGTVISEISATDIQWAVQSRPFGSGSPWQITILEEKAFKEDSMQSKIVVPSEFASEIEVRLCIFWRSNMVVSRPIRQSIVGAGGRARAPKLIAQLQISLNSYVICWSSPLPRVYKVSLYLLDGTFVSSAETTDSCYLFKNIPTENCCRANIGYASVNEASLDVAVKLELTTTNDISLEGVPQLVFTNGTSILKLYDVDDYVVLTDPKRIPFDLDSGRTITALCSISIDRILVALDDGSIFWVSIVDSTNGLVRPPDGIAITHLEVDHLQQKVYAVLHKKGIVRCDLTDCDNSTTLTTNSINFIEYISVDSWNGFIYCITNGGEVFSAPLFPLYAPPTITFSTTEQISDASSSFALEVDMENSQLIFVSQNGSVLSMSTINRSISDLRSSYELSDQYKSVIKAHFAKNRMFWTSSSCGESHPWHSCLYSEEWDSEKKKIHLNRYLYAGRVVDFTFLRNGSLPPTLLPPSTIGLMTSADSALVTWDAPISMPFQAKGVEWRNLRYECRVMNENDEESAKAELTSLDGTSFAVTVSPGVQYHATVRVCVMSVCSPFASAINSAFAPFSDPPFVLFNRTDTGVDFFDPLGLPLDKYEIGSPLPIEPTSPFAIDPTTQWLYAIETDESTIFRIRKDGSKLRFLDTVTVHFLAVLPKYALIIVASDYLILSYRLTSSLDQVIYSCEAANNCGEVAGVAADDQSGDIFFLIQNLNGTTSLFGLNQEIRTPYLIASSTDFPPIRQLVVAKEKLAFITKSGNMGVCDKKLGSLNFNMALARVSLLTAANTAPVNAFNFTGEIGFVDDSPSNLSWSIDPTLQHGRAIYKISMFKERWGGERFVDISMEQNYVMSATLLEQWPSRQKFDVQVDAITAWNIISANQTGLYAPTKPPLPPNNLRIYATQQKTVDGARALIDLFWDGPTEWNGDQVGYVVNCSVDNTDQRSQRVPPSVRTYSFSVKSGRVSCEVAASNDPAHETFSEPITIDSSELRPLVRLFAVNSSFAVIAVSNWSSTNRIRSKRQNTPPSTIVQQVIAFIGSELYSIRKDSDSAQPFLLHLDMTKIDSILHKVSIGGEVSAVDAVISDWLGNRLLFVSSGHLMQIGLDGVQGLTVVTPRRLMDLSSGAGDAKQLLYDPFTNTAYLLTKNGSLFALYLTKGEEENLALRLDCLKSETITSMMSEFAWNRAISPAIYVLTWNGMLRVDTTSSKCEEIHFDWAKFGEKGLKSVSSFAIADKLFVFVTSSELIVYELSSSSATPVPVAGAPFKQILAVSQSSQPYPDRSCFALPESSDIKFTVENEERSGAVVTINEPPLPNSCPGVSVPPTQYEIHFKRRGSDKVRNIRSINHIVHIDDGILDKEADYDVTVSWFNRFSPPSSPSEPQTLRTGYGFPSSPQEPAAFALTPDTVLLYWKLPLKLNAPLPEIKYRISQLSTSLTAPATIGAQQFEGARYSASPTDVVSCLNNPCSAKISNLRPSTDYKFWVRAVHESHLNTQFSEDSDAVSMETSTRTKDICGTLRPDNVTGTSLVLRWNSLQPESPPSKISIQYRISGADAVWKSPYNATFDWSDKSIAIVISALRSATSYDYRFVAEYSQSYHYGNRMYPFVETYYQSAQQIKTKPGTPSAPASVLLVHENDQWIVRWQKPLNDGGSPIMSYALEYRPKENAEWEIAERGIEGNSLWWKPPRADFVSDGAEFRIRAANSEGFGAYAYSKQHEGSSDGTETSSSIWTIVIVLFIAIVLLIAVIGALFFYYQYVAKKEPKTKSRDIGLQTFKNGTQNGALPPQISNDLKSIPRVEKKFVNLSRMIGKGSFGEVFEGVACGLPQSPTKGVRVAIKTLKSGYSENDRLKFLKEAILMNNFDHPNIVKLMGVSLESEPYYLIIELMEGGDLLGFLRSSRPSDCLPSQLSLCELIDMMVDVGRGGTYLEANRHVHRDLAARNCLISSRNSYTRVTKIADFGLARDVYTNDYYRVHGEDFLPLRWLAPESITDGVFTSKSDVWSFGVLLWEILTLGQQPYIGKHNVQVMSFVKGGGRPEKPPYCPDEIFNIVERAWIYDPEKRPGFADLLPELEALRGNPAYQDDSAFPPLCMLVAASNFDLSIDSNISVTESAERSGSIRFDKSDNPSTKKQGRPSILRSLRKERPKPPPSREELEGRTTSSRAISVISNETLSTALESDYTMSGKGIDNEGFISSDYYETPTRRINTTRSAERIKSPAASLPPPIITERNSSSTSPPSSSNSQSPQDSPSIFVRPARVSRV</sequence>
<feature type="region of interest" description="Disordered" evidence="14">
    <location>
        <begin position="2262"/>
        <end position="2315"/>
    </location>
</feature>
<dbReference type="PANTHER" id="PTHR24416:SF527">
    <property type="entry name" value="PROTO-ONCOGENE TYROSINE-PROTEIN KINASE ROS"/>
    <property type="match status" value="1"/>
</dbReference>
<feature type="domain" description="Fibronectin type-III" evidence="17">
    <location>
        <begin position="1543"/>
        <end position="1659"/>
    </location>
</feature>
<evidence type="ECO:0000256" key="9">
    <source>
        <dbReference type="ARBA" id="ARBA00023136"/>
    </source>
</evidence>
<evidence type="ECO:0000256" key="15">
    <source>
        <dbReference type="SAM" id="Phobius"/>
    </source>
</evidence>
<dbReference type="GO" id="GO:0032006">
    <property type="term" value="P:regulation of TOR signaling"/>
    <property type="evidence" value="ECO:0007669"/>
    <property type="project" value="TreeGrafter"/>
</dbReference>
<dbReference type="SUPFAM" id="SSF49265">
    <property type="entry name" value="Fibronectin type III"/>
    <property type="match status" value="3"/>
</dbReference>
<dbReference type="GO" id="GO:0048680">
    <property type="term" value="P:positive regulation of axon regeneration"/>
    <property type="evidence" value="ECO:0007669"/>
    <property type="project" value="UniProtKB-ARBA"/>
</dbReference>
<feature type="compositionally biased region" description="Basic and acidic residues" evidence="14">
    <location>
        <begin position="2289"/>
        <end position="2305"/>
    </location>
</feature>
<dbReference type="GO" id="GO:0005524">
    <property type="term" value="F:ATP binding"/>
    <property type="evidence" value="ECO:0007669"/>
    <property type="project" value="UniProtKB-UniRule"/>
</dbReference>
<dbReference type="InterPro" id="IPR003961">
    <property type="entry name" value="FN3_dom"/>
</dbReference>
<keyword evidence="10" id="KW-0829">Tyrosine-protein kinase</keyword>
<dbReference type="PRINTS" id="PR00109">
    <property type="entry name" value="TYRKINASE"/>
</dbReference>
<dbReference type="PROSITE" id="PS00239">
    <property type="entry name" value="RECEPTOR_TYR_KIN_II"/>
    <property type="match status" value="1"/>
</dbReference>
<dbReference type="EC" id="2.7.10.1" evidence="3"/>
<dbReference type="InterPro" id="IPR058726">
    <property type="entry name" value="Roller3_N"/>
</dbReference>
<dbReference type="Pfam" id="PF26432">
    <property type="entry name" value="Roller3_N"/>
    <property type="match status" value="1"/>
</dbReference>
<dbReference type="GO" id="GO:0012505">
    <property type="term" value="C:endomembrane system"/>
    <property type="evidence" value="ECO:0007669"/>
    <property type="project" value="UniProtKB-SubCell"/>
</dbReference>
<dbReference type="InterPro" id="IPR002011">
    <property type="entry name" value="Tyr_kinase_rcpt_2_CS"/>
</dbReference>
<dbReference type="InterPro" id="IPR057329">
    <property type="entry name" value="Beta-prop_Rol-3"/>
</dbReference>
<organism evidence="18 19">
    <name type="scientific">Parascaris univalens</name>
    <name type="common">Nematode worm</name>
    <dbReference type="NCBI Taxonomy" id="6257"/>
    <lineage>
        <taxon>Eukaryota</taxon>
        <taxon>Metazoa</taxon>
        <taxon>Ecdysozoa</taxon>
        <taxon>Nematoda</taxon>
        <taxon>Chromadorea</taxon>
        <taxon>Rhabditida</taxon>
        <taxon>Spirurina</taxon>
        <taxon>Ascaridomorpha</taxon>
        <taxon>Ascaridoidea</taxon>
        <taxon>Ascarididae</taxon>
        <taxon>Parascaris</taxon>
    </lineage>
</organism>
<evidence type="ECO:0000256" key="1">
    <source>
        <dbReference type="ARBA" id="ARBA00004167"/>
    </source>
</evidence>